<dbReference type="PANTHER" id="PTHR30346:SF28">
    <property type="entry name" value="HTH-TYPE TRANSCRIPTIONAL REGULATOR CYNR"/>
    <property type="match status" value="1"/>
</dbReference>
<name>A0A235ELA6_9BURK</name>
<organism evidence="6 7">
    <name type="scientific">Acidovorax kalamii</name>
    <dbReference type="NCBI Taxonomy" id="2004485"/>
    <lineage>
        <taxon>Bacteria</taxon>
        <taxon>Pseudomonadati</taxon>
        <taxon>Pseudomonadota</taxon>
        <taxon>Betaproteobacteria</taxon>
        <taxon>Burkholderiales</taxon>
        <taxon>Comamonadaceae</taxon>
        <taxon>Acidovorax</taxon>
    </lineage>
</organism>
<dbReference type="OrthoDB" id="5292387at2"/>
<evidence type="ECO:0000256" key="3">
    <source>
        <dbReference type="ARBA" id="ARBA00023125"/>
    </source>
</evidence>
<keyword evidence="3" id="KW-0238">DNA-binding</keyword>
<dbReference type="AlphaFoldDB" id="A0A235ELA6"/>
<dbReference type="InterPro" id="IPR036390">
    <property type="entry name" value="WH_DNA-bd_sf"/>
</dbReference>
<evidence type="ECO:0000259" key="5">
    <source>
        <dbReference type="PROSITE" id="PS50931"/>
    </source>
</evidence>
<dbReference type="FunFam" id="1.10.10.10:FF:000001">
    <property type="entry name" value="LysR family transcriptional regulator"/>
    <property type="match status" value="1"/>
</dbReference>
<dbReference type="SUPFAM" id="SSF46785">
    <property type="entry name" value="Winged helix' DNA-binding domain"/>
    <property type="match status" value="1"/>
</dbReference>
<dbReference type="InterPro" id="IPR000847">
    <property type="entry name" value="LysR_HTH_N"/>
</dbReference>
<dbReference type="GO" id="GO:0003700">
    <property type="term" value="F:DNA-binding transcription factor activity"/>
    <property type="evidence" value="ECO:0007669"/>
    <property type="project" value="InterPro"/>
</dbReference>
<comment type="similarity">
    <text evidence="1">Belongs to the LysR transcriptional regulatory family.</text>
</comment>
<dbReference type="InterPro" id="IPR036388">
    <property type="entry name" value="WH-like_DNA-bd_sf"/>
</dbReference>
<dbReference type="Proteomes" id="UP000215441">
    <property type="component" value="Unassembled WGS sequence"/>
</dbReference>
<accession>A0A235ELA6</accession>
<dbReference type="PANTHER" id="PTHR30346">
    <property type="entry name" value="TRANSCRIPTIONAL DUAL REGULATOR HCAR-RELATED"/>
    <property type="match status" value="1"/>
</dbReference>
<evidence type="ECO:0000256" key="4">
    <source>
        <dbReference type="ARBA" id="ARBA00023163"/>
    </source>
</evidence>
<dbReference type="InterPro" id="IPR005119">
    <property type="entry name" value="LysR_subst-bd"/>
</dbReference>
<sequence length="319" mass="34282">MDIRQLRYFLAVAEAGHMTRAAELLGMAQPPLSQQIKALENTVGLVLFKRHAKGVTLTEAGHALQADAARLVHDFDALQSRMQLLAEGKTGRLVIAFTSSAAAHEFTPFALRECRARHPGLVLEIGENNAAEITEAVADGRLHCGLLRVPVARPAGLVFETLQHEPAMVALPIDHPLAQRQRRGKPLPVEIADLEGEPMILVRRPGAPGLYANLLALCAEQGVRPRVVAEVARMLTNLNLVAAGTGISVVPSSMLGVHRHAIAYRPLVDGGRLDVPLTLVYRAEDNVGPTATFTTLLRALAGEPHPVAVTEPPQKKAAR</sequence>
<evidence type="ECO:0000256" key="2">
    <source>
        <dbReference type="ARBA" id="ARBA00023015"/>
    </source>
</evidence>
<dbReference type="PROSITE" id="PS50931">
    <property type="entry name" value="HTH_LYSR"/>
    <property type="match status" value="1"/>
</dbReference>
<dbReference type="Pfam" id="PF00126">
    <property type="entry name" value="HTH_1"/>
    <property type="match status" value="1"/>
</dbReference>
<comment type="caution">
    <text evidence="6">The sequence shown here is derived from an EMBL/GenBank/DDBJ whole genome shotgun (WGS) entry which is preliminary data.</text>
</comment>
<dbReference type="Pfam" id="PF03466">
    <property type="entry name" value="LysR_substrate"/>
    <property type="match status" value="1"/>
</dbReference>
<keyword evidence="7" id="KW-1185">Reference proteome</keyword>
<dbReference type="EMBL" id="NOIG01000008">
    <property type="protein sequence ID" value="OYD49809.1"/>
    <property type="molecule type" value="Genomic_DNA"/>
</dbReference>
<dbReference type="Gene3D" id="1.10.10.10">
    <property type="entry name" value="Winged helix-like DNA-binding domain superfamily/Winged helix DNA-binding domain"/>
    <property type="match status" value="1"/>
</dbReference>
<dbReference type="GO" id="GO:0003677">
    <property type="term" value="F:DNA binding"/>
    <property type="evidence" value="ECO:0007669"/>
    <property type="project" value="UniProtKB-KW"/>
</dbReference>
<proteinExistence type="inferred from homology"/>
<feature type="domain" description="HTH lysR-type" evidence="5">
    <location>
        <begin position="1"/>
        <end position="58"/>
    </location>
</feature>
<keyword evidence="4" id="KW-0804">Transcription</keyword>
<dbReference type="Gene3D" id="3.40.190.10">
    <property type="entry name" value="Periplasmic binding protein-like II"/>
    <property type="match status" value="2"/>
</dbReference>
<dbReference type="SUPFAM" id="SSF53850">
    <property type="entry name" value="Periplasmic binding protein-like II"/>
    <property type="match status" value="1"/>
</dbReference>
<gene>
    <name evidence="6" type="ORF">CBY09_12695</name>
</gene>
<dbReference type="PRINTS" id="PR00039">
    <property type="entry name" value="HTHLYSR"/>
</dbReference>
<dbReference type="GO" id="GO:0032993">
    <property type="term" value="C:protein-DNA complex"/>
    <property type="evidence" value="ECO:0007669"/>
    <property type="project" value="TreeGrafter"/>
</dbReference>
<protein>
    <submittedName>
        <fullName evidence="6">LysR family transcriptional regulator</fullName>
    </submittedName>
</protein>
<reference evidence="6 7" key="1">
    <citation type="submission" date="2017-07" db="EMBL/GenBank/DDBJ databases">
        <title>Acidovorax KNDSW TSA 6 genome sequence and assembly.</title>
        <authorList>
            <person name="Mayilraj S."/>
        </authorList>
    </citation>
    <scope>NUCLEOTIDE SEQUENCE [LARGE SCALE GENOMIC DNA]</scope>
    <source>
        <strain evidence="6 7">KNDSW-TSA6</strain>
    </source>
</reference>
<evidence type="ECO:0000256" key="1">
    <source>
        <dbReference type="ARBA" id="ARBA00009437"/>
    </source>
</evidence>
<evidence type="ECO:0000313" key="6">
    <source>
        <dbReference type="EMBL" id="OYD49809.1"/>
    </source>
</evidence>
<keyword evidence="2" id="KW-0805">Transcription regulation</keyword>
<dbReference type="RefSeq" id="WP_094289969.1">
    <property type="nucleotide sequence ID" value="NZ_NOIG01000008.1"/>
</dbReference>
<evidence type="ECO:0000313" key="7">
    <source>
        <dbReference type="Proteomes" id="UP000215441"/>
    </source>
</evidence>